<feature type="transmembrane region" description="Helical" evidence="2">
    <location>
        <begin position="360"/>
        <end position="383"/>
    </location>
</feature>
<evidence type="ECO:0000313" key="4">
    <source>
        <dbReference type="EMBL" id="UGS26376.1"/>
    </source>
</evidence>
<feature type="transmembrane region" description="Helical" evidence="2">
    <location>
        <begin position="170"/>
        <end position="189"/>
    </location>
</feature>
<feature type="transmembrane region" description="Helical" evidence="2">
    <location>
        <begin position="196"/>
        <end position="215"/>
    </location>
</feature>
<evidence type="ECO:0000259" key="3">
    <source>
        <dbReference type="Pfam" id="PF01757"/>
    </source>
</evidence>
<sequence length="478" mass="50351">MSALLPASAAPRDAQASAPRVPRHERSPRPAVPRTALSGRDPVIDLVRVVCVCVVVALHLLVASIESSPTGGVVIGTPIQDEAWFGPLTWVIQVMPLFFVVGGFASMRLWQRMQARGATAADFAGERIGRLLVPGLLMFAGVGGFLGAAALAGTPAELVADGSYWIGRPLWFLGVYLVVSALVPLMAAAHRRSPRLTLGILVLTVIAVDLARGPLGDGVTLWNYVFVWLTLQQFGFFLADGTIHRIRPRTAVVALVGAVATLIALTGFLGYAPDLLLAGNNPATVALVALGVGQVAVLRLVYGRLVRVAERPRVAAVVARLNACSTAIYLWHMTALAVVVAVMIVFAVPLPTTFSPAWWVTRPVVLAVIALVLVPFVVLARAAERRIRLERRTVPAARIALAVVLGVGAVVVILQLGFAPVWAPLLALALGTAALAGAGYRLSPPAPRTDSAPRRSARPSAALAGMATGLRFRLAARL</sequence>
<feature type="transmembrane region" description="Helical" evidence="2">
    <location>
        <begin position="395"/>
        <end position="416"/>
    </location>
</feature>
<feature type="transmembrane region" description="Helical" evidence="2">
    <location>
        <begin position="46"/>
        <end position="65"/>
    </location>
</feature>
<dbReference type="EMBL" id="CP082781">
    <property type="protein sequence ID" value="UGS26376.1"/>
    <property type="molecule type" value="Genomic_DNA"/>
</dbReference>
<feature type="transmembrane region" description="Helical" evidence="2">
    <location>
        <begin position="221"/>
        <end position="239"/>
    </location>
</feature>
<feature type="transmembrane region" description="Helical" evidence="2">
    <location>
        <begin position="283"/>
        <end position="302"/>
    </location>
</feature>
<feature type="transmembrane region" description="Helical" evidence="2">
    <location>
        <begin position="131"/>
        <end position="150"/>
    </location>
</feature>
<evidence type="ECO:0000313" key="5">
    <source>
        <dbReference type="Proteomes" id="UP001199642"/>
    </source>
</evidence>
<dbReference type="Proteomes" id="UP001199642">
    <property type="component" value="Chromosome"/>
</dbReference>
<feature type="region of interest" description="Disordered" evidence="1">
    <location>
        <begin position="1"/>
        <end position="34"/>
    </location>
</feature>
<accession>A0ABY3RR25</accession>
<dbReference type="InterPro" id="IPR002656">
    <property type="entry name" value="Acyl_transf_3_dom"/>
</dbReference>
<dbReference type="Pfam" id="PF01757">
    <property type="entry name" value="Acyl_transf_3"/>
    <property type="match status" value="1"/>
</dbReference>
<organism evidence="4 5">
    <name type="scientific">Microbacterium resistens</name>
    <dbReference type="NCBI Taxonomy" id="156977"/>
    <lineage>
        <taxon>Bacteria</taxon>
        <taxon>Bacillati</taxon>
        <taxon>Actinomycetota</taxon>
        <taxon>Actinomycetes</taxon>
        <taxon>Micrococcales</taxon>
        <taxon>Microbacteriaceae</taxon>
        <taxon>Microbacterium</taxon>
    </lineage>
</organism>
<proteinExistence type="predicted"/>
<gene>
    <name evidence="4" type="ORF">K8F61_17375</name>
</gene>
<keyword evidence="5" id="KW-1185">Reference proteome</keyword>
<feature type="transmembrane region" description="Helical" evidence="2">
    <location>
        <begin position="251"/>
        <end position="271"/>
    </location>
</feature>
<dbReference type="RefSeq" id="WP_231820093.1">
    <property type="nucleotide sequence ID" value="NZ_CP082781.1"/>
</dbReference>
<keyword evidence="2" id="KW-1133">Transmembrane helix</keyword>
<dbReference type="GO" id="GO:0016746">
    <property type="term" value="F:acyltransferase activity"/>
    <property type="evidence" value="ECO:0007669"/>
    <property type="project" value="UniProtKB-KW"/>
</dbReference>
<feature type="transmembrane region" description="Helical" evidence="2">
    <location>
        <begin position="323"/>
        <end position="348"/>
    </location>
</feature>
<feature type="domain" description="Acyltransferase 3" evidence="3">
    <location>
        <begin position="44"/>
        <end position="374"/>
    </location>
</feature>
<keyword evidence="2" id="KW-0812">Transmembrane</keyword>
<feature type="compositionally biased region" description="Low complexity" evidence="1">
    <location>
        <begin position="1"/>
        <end position="20"/>
    </location>
</feature>
<protein>
    <submittedName>
        <fullName evidence="4">Acyltransferase</fullName>
    </submittedName>
</protein>
<evidence type="ECO:0000256" key="1">
    <source>
        <dbReference type="SAM" id="MobiDB-lite"/>
    </source>
</evidence>
<reference evidence="4 5" key="1">
    <citation type="submission" date="2023-01" db="EMBL/GenBank/DDBJ databases">
        <title>Characterization of estradiol degrading bacteria Microbacterium sp. MZT7 and reveal degrading genes through genome analysis.</title>
        <authorList>
            <person name="Hao P."/>
            <person name="Gao Y."/>
        </authorList>
    </citation>
    <scope>NUCLEOTIDE SEQUENCE [LARGE SCALE GENOMIC DNA]</scope>
    <source>
        <strain evidence="4 5">MZT7</strain>
    </source>
</reference>
<feature type="transmembrane region" description="Helical" evidence="2">
    <location>
        <begin position="85"/>
        <end position="110"/>
    </location>
</feature>
<keyword evidence="2" id="KW-0472">Membrane</keyword>
<keyword evidence="4" id="KW-0808">Transferase</keyword>
<evidence type="ECO:0000256" key="2">
    <source>
        <dbReference type="SAM" id="Phobius"/>
    </source>
</evidence>
<keyword evidence="4" id="KW-0012">Acyltransferase</keyword>
<name>A0ABY3RR25_9MICO</name>